<name>A0ABT3FJC4_9BACT</name>
<protein>
    <submittedName>
        <fullName evidence="2">Uncharacterized protein</fullName>
    </submittedName>
</protein>
<organism evidence="2 3">
    <name type="scientific">Luteolibacter flavescens</name>
    <dbReference type="NCBI Taxonomy" id="1859460"/>
    <lineage>
        <taxon>Bacteria</taxon>
        <taxon>Pseudomonadati</taxon>
        <taxon>Verrucomicrobiota</taxon>
        <taxon>Verrucomicrobiia</taxon>
        <taxon>Verrucomicrobiales</taxon>
        <taxon>Verrucomicrobiaceae</taxon>
        <taxon>Luteolibacter</taxon>
    </lineage>
</organism>
<keyword evidence="1" id="KW-0812">Transmembrane</keyword>
<dbReference type="EMBL" id="JAPDDS010000001">
    <property type="protein sequence ID" value="MCW1883658.1"/>
    <property type="molecule type" value="Genomic_DNA"/>
</dbReference>
<evidence type="ECO:0000313" key="2">
    <source>
        <dbReference type="EMBL" id="MCW1883658.1"/>
    </source>
</evidence>
<keyword evidence="3" id="KW-1185">Reference proteome</keyword>
<accession>A0ABT3FJC4</accession>
<feature type="transmembrane region" description="Helical" evidence="1">
    <location>
        <begin position="36"/>
        <end position="69"/>
    </location>
</feature>
<gene>
    <name evidence="2" type="ORF">OKA04_02890</name>
</gene>
<proteinExistence type="predicted"/>
<dbReference type="Proteomes" id="UP001207930">
    <property type="component" value="Unassembled WGS sequence"/>
</dbReference>
<feature type="transmembrane region" description="Helical" evidence="1">
    <location>
        <begin position="81"/>
        <end position="103"/>
    </location>
</feature>
<keyword evidence="1" id="KW-0472">Membrane</keyword>
<keyword evidence="1" id="KW-1133">Transmembrane helix</keyword>
<reference evidence="2 3" key="1">
    <citation type="submission" date="2022-10" db="EMBL/GenBank/DDBJ databases">
        <title>Luteolibacter flavescens strain MCCC 1K03193, whole genome shotgun sequencing project.</title>
        <authorList>
            <person name="Zhao G."/>
            <person name="Shen L."/>
        </authorList>
    </citation>
    <scope>NUCLEOTIDE SEQUENCE [LARGE SCALE GENOMIC DNA]</scope>
    <source>
        <strain evidence="2 3">MCCC 1K03193</strain>
    </source>
</reference>
<evidence type="ECO:0000313" key="3">
    <source>
        <dbReference type="Proteomes" id="UP001207930"/>
    </source>
</evidence>
<evidence type="ECO:0000256" key="1">
    <source>
        <dbReference type="SAM" id="Phobius"/>
    </source>
</evidence>
<dbReference type="RefSeq" id="WP_264499616.1">
    <property type="nucleotide sequence ID" value="NZ_JAPDDS010000001.1"/>
</dbReference>
<comment type="caution">
    <text evidence="2">The sequence shown here is derived from an EMBL/GenBank/DDBJ whole genome shotgun (WGS) entry which is preliminary data.</text>
</comment>
<sequence>MNVIGLFLQVGILWFLITLFTGSTSSSRSLTETWIVVIGMLIVSFLVRLLLGGILGPFTFVIEIAALYLLVDKVCGTRRNVTIRICAWYLGISFLFSLFFAMISRW</sequence>